<reference evidence="4 5" key="1">
    <citation type="submission" date="2016-10" db="EMBL/GenBank/DDBJ databases">
        <authorList>
            <person name="de Groot N.N."/>
        </authorList>
    </citation>
    <scope>NUCLEOTIDE SEQUENCE [LARGE SCALE GENOMIC DNA]</scope>
    <source>
        <strain evidence="4 5">DSM 2872</strain>
    </source>
</reference>
<keyword evidence="2" id="KW-0067">ATP-binding</keyword>
<proteinExistence type="predicted"/>
<dbReference type="Proteomes" id="UP000183469">
    <property type="component" value="Unassembled WGS sequence"/>
</dbReference>
<evidence type="ECO:0000313" key="4">
    <source>
        <dbReference type="EMBL" id="SDZ86408.1"/>
    </source>
</evidence>
<dbReference type="GO" id="GO:0005524">
    <property type="term" value="F:ATP binding"/>
    <property type="evidence" value="ECO:0007669"/>
    <property type="project" value="UniProtKB-KW"/>
</dbReference>
<name>A0A1H3WJM9_SELRU</name>
<dbReference type="PANTHER" id="PTHR13504">
    <property type="entry name" value="FIDO DOMAIN-CONTAINING PROTEIN DDB_G0283145"/>
    <property type="match status" value="1"/>
</dbReference>
<sequence>MQFNNIHKLFSLDKSPFLSYNTYKTSKFIIFEVLYVNHRNFYHEVITMLYESLYHIYYKSPADWQKEYGQRFHSAAARHLPVSISQYGRQQEHPAFFCYTEEIALLQDKIMNGFHQFTQTAGRLPPMAMPLYLHTCLIDEIKSSNDIEGVRSTRKEIIDALNRPVQERSSLRLGNLVSQYEKIIDGAKLNLNSSQDIRRLFDDFIYDEIKREEPHNLPDGKIFRRDSVDIVSASQKTVHRELYPEAKIIAYMDNALAILNDDTLPIFIRVAIFHYLFGYIHPFYDGNGRLSRFITAYYLTQRLHPAVALGLSVLIKNQRSKYYKLFTITDADCNRGDLTSFITGMLEFTVEALQNTSSALQEKLANYESYLPKLTELNHPNKTTNHLCDLLLQGTIFSPHGLSMKDLQKYLDKSENTIYAHLKKIPAELLLVDNRTKNYLYKLRYTHSQE</sequence>
<keyword evidence="2" id="KW-0547">Nucleotide-binding</keyword>
<dbReference type="EMBL" id="FNQG01000003">
    <property type="protein sequence ID" value="SDZ86408.1"/>
    <property type="molecule type" value="Genomic_DNA"/>
</dbReference>
<feature type="binding site" evidence="2">
    <location>
        <position position="334"/>
    </location>
    <ligand>
        <name>ATP</name>
        <dbReference type="ChEBI" id="CHEBI:30616"/>
    </ligand>
</feature>
<dbReference type="InterPro" id="IPR036597">
    <property type="entry name" value="Fido-like_dom_sf"/>
</dbReference>
<dbReference type="InterPro" id="IPR040198">
    <property type="entry name" value="Fido_containing"/>
</dbReference>
<dbReference type="SUPFAM" id="SSF140931">
    <property type="entry name" value="Fic-like"/>
    <property type="match status" value="1"/>
</dbReference>
<dbReference type="PROSITE" id="PS51459">
    <property type="entry name" value="FIDO"/>
    <property type="match status" value="1"/>
</dbReference>
<dbReference type="InterPro" id="IPR003812">
    <property type="entry name" value="Fido"/>
</dbReference>
<dbReference type="Pfam" id="PF02661">
    <property type="entry name" value="Fic"/>
    <property type="match status" value="1"/>
</dbReference>
<evidence type="ECO:0000256" key="2">
    <source>
        <dbReference type="PIRSR" id="PIRSR640198-2"/>
    </source>
</evidence>
<feature type="binding site" evidence="2">
    <location>
        <begin position="322"/>
        <end position="323"/>
    </location>
    <ligand>
        <name>ATP</name>
        <dbReference type="ChEBI" id="CHEBI:30616"/>
    </ligand>
</feature>
<protein>
    <submittedName>
        <fullName evidence="4">Fic family protein</fullName>
    </submittedName>
</protein>
<accession>A0A1H3WJM9</accession>
<dbReference type="Gene3D" id="1.10.3290.10">
    <property type="entry name" value="Fido-like domain"/>
    <property type="match status" value="1"/>
</dbReference>
<evidence type="ECO:0000259" key="3">
    <source>
        <dbReference type="PROSITE" id="PS51459"/>
    </source>
</evidence>
<feature type="binding site" evidence="2">
    <location>
        <begin position="285"/>
        <end position="292"/>
    </location>
    <ligand>
        <name>ATP</name>
        <dbReference type="ChEBI" id="CHEBI:30616"/>
    </ligand>
</feature>
<feature type="domain" description="Fido" evidence="3">
    <location>
        <begin position="192"/>
        <end position="344"/>
    </location>
</feature>
<organism evidence="4 5">
    <name type="scientific">Selenomonas ruminantium</name>
    <dbReference type="NCBI Taxonomy" id="971"/>
    <lineage>
        <taxon>Bacteria</taxon>
        <taxon>Bacillati</taxon>
        <taxon>Bacillota</taxon>
        <taxon>Negativicutes</taxon>
        <taxon>Selenomonadales</taxon>
        <taxon>Selenomonadaceae</taxon>
        <taxon>Selenomonas</taxon>
    </lineage>
</organism>
<dbReference type="PANTHER" id="PTHR13504:SF40">
    <property type="entry name" value="FIDO DOMAIN-CONTAINING PROTEIN"/>
    <property type="match status" value="1"/>
</dbReference>
<evidence type="ECO:0000313" key="5">
    <source>
        <dbReference type="Proteomes" id="UP000183469"/>
    </source>
</evidence>
<feature type="active site" evidence="1">
    <location>
        <position position="281"/>
    </location>
</feature>
<dbReference type="AlphaFoldDB" id="A0A1H3WJM9"/>
<evidence type="ECO:0000256" key="1">
    <source>
        <dbReference type="PIRSR" id="PIRSR640198-1"/>
    </source>
</evidence>
<gene>
    <name evidence="4" type="ORF">SAMN05660648_01003</name>
</gene>